<dbReference type="PANTHER" id="PTHR43818:SF5">
    <property type="entry name" value="OXIDOREDUCTASE FAMILY PROTEIN"/>
    <property type="match status" value="1"/>
</dbReference>
<dbReference type="SUPFAM" id="SSF55347">
    <property type="entry name" value="Glyceraldehyde-3-phosphate dehydrogenase-like, C-terminal domain"/>
    <property type="match status" value="1"/>
</dbReference>
<dbReference type="RefSeq" id="WP_105353838.1">
    <property type="nucleotide sequence ID" value="NZ_PUIA01000037.1"/>
</dbReference>
<dbReference type="InterPro" id="IPR000683">
    <property type="entry name" value="Gfo/Idh/MocA-like_OxRdtase_N"/>
</dbReference>
<accession>A0A2S8FH49</accession>
<name>A0A2S8FH49_9BACT</name>
<dbReference type="InterPro" id="IPR036291">
    <property type="entry name" value="NAD(P)-bd_dom_sf"/>
</dbReference>
<feature type="domain" description="Gfo/Idh/MocA-like oxidoreductase C-terminal" evidence="2">
    <location>
        <begin position="232"/>
        <end position="411"/>
    </location>
</feature>
<dbReference type="Gene3D" id="3.30.360.10">
    <property type="entry name" value="Dihydrodipicolinate Reductase, domain 2"/>
    <property type="match status" value="1"/>
</dbReference>
<evidence type="ECO:0000313" key="4">
    <source>
        <dbReference type="Proteomes" id="UP000240009"/>
    </source>
</evidence>
<dbReference type="Gene3D" id="3.40.50.720">
    <property type="entry name" value="NAD(P)-binding Rossmann-like Domain"/>
    <property type="match status" value="1"/>
</dbReference>
<reference evidence="3 4" key="1">
    <citation type="submission" date="2018-02" db="EMBL/GenBank/DDBJ databases">
        <title>Comparative genomes isolates from brazilian mangrove.</title>
        <authorList>
            <person name="Araujo J.E."/>
            <person name="Taketani R.G."/>
            <person name="Silva M.C.P."/>
            <person name="Loureco M.V."/>
            <person name="Andreote F.D."/>
        </authorList>
    </citation>
    <scope>NUCLEOTIDE SEQUENCE [LARGE SCALE GENOMIC DNA]</scope>
    <source>
        <strain evidence="3 4">HEX-2 MGV</strain>
    </source>
</reference>
<dbReference type="EMBL" id="PUIA01000037">
    <property type="protein sequence ID" value="PQO31224.1"/>
    <property type="molecule type" value="Genomic_DNA"/>
</dbReference>
<dbReference type="GO" id="GO:0000166">
    <property type="term" value="F:nucleotide binding"/>
    <property type="evidence" value="ECO:0007669"/>
    <property type="project" value="InterPro"/>
</dbReference>
<dbReference type="OrthoDB" id="9788246at2"/>
<proteinExistence type="predicted"/>
<protein>
    <submittedName>
        <fullName evidence="3">Oxidoreductase</fullName>
    </submittedName>
</protein>
<evidence type="ECO:0000313" key="3">
    <source>
        <dbReference type="EMBL" id="PQO31224.1"/>
    </source>
</evidence>
<dbReference type="InterPro" id="IPR004104">
    <property type="entry name" value="Gfo/Idh/MocA-like_OxRdtase_C"/>
</dbReference>
<comment type="caution">
    <text evidence="3">The sequence shown here is derived from an EMBL/GenBank/DDBJ whole genome shotgun (WGS) entry which is preliminary data.</text>
</comment>
<dbReference type="Pfam" id="PF02894">
    <property type="entry name" value="GFO_IDH_MocA_C"/>
    <property type="match status" value="1"/>
</dbReference>
<dbReference type="Pfam" id="PF01408">
    <property type="entry name" value="GFO_IDH_MocA"/>
    <property type="match status" value="1"/>
</dbReference>
<dbReference type="InterPro" id="IPR050463">
    <property type="entry name" value="Gfo/Idh/MocA_oxidrdct_glycsds"/>
</dbReference>
<dbReference type="SUPFAM" id="SSF51735">
    <property type="entry name" value="NAD(P)-binding Rossmann-fold domains"/>
    <property type="match status" value="1"/>
</dbReference>
<dbReference type="AlphaFoldDB" id="A0A2S8FH49"/>
<sequence>MDRRRFLTTAAAVTAISSLPRSTWAQDLLDIKPKRVGLIGCGWYGKCDLMRLIQVAPVEVVSICDVDSQMLSGAAELVASRQKSGKQPQQYGDYRKMLAEKDLDICLIGTPDHWHALAMIEACKAGADVYCQKPISRDIVEGQAMLAAARKYDRVVQVGTQRRSTAHLIEARDKVIREGLLGTIGHAEICCYYGMGRNRTAENCPPPEYLDYEMWTGPAPKLPFNPVMHPRSWRMFQEFGNGIMGDMCIHMLDTVRWMLDLGWPTSVNSRGGTYVYTDATGNVPDTQVATFDFGNLDVVWTHRTYGDAPDRDYPWAVFLYGDKGTLKASVNKYEFFPKGKKEATLSGAPQTEWDKYPEDQHEKDLEQHVAAANRAHQRDFLKAIEQRTRPVADIEQGHISTASCILANMSLQLGRSLTWDAAAGKVKGDDEANKLLAREYRGFWVHPTAENV</sequence>
<feature type="domain" description="Gfo/Idh/MocA-like oxidoreductase N-terminal" evidence="1">
    <location>
        <begin position="35"/>
        <end position="159"/>
    </location>
</feature>
<evidence type="ECO:0000259" key="1">
    <source>
        <dbReference type="Pfam" id="PF01408"/>
    </source>
</evidence>
<gene>
    <name evidence="3" type="ORF">C5Y96_12830</name>
</gene>
<evidence type="ECO:0000259" key="2">
    <source>
        <dbReference type="Pfam" id="PF02894"/>
    </source>
</evidence>
<dbReference type="Proteomes" id="UP000240009">
    <property type="component" value="Unassembled WGS sequence"/>
</dbReference>
<organism evidence="3 4">
    <name type="scientific">Blastopirellula marina</name>
    <dbReference type="NCBI Taxonomy" id="124"/>
    <lineage>
        <taxon>Bacteria</taxon>
        <taxon>Pseudomonadati</taxon>
        <taxon>Planctomycetota</taxon>
        <taxon>Planctomycetia</taxon>
        <taxon>Pirellulales</taxon>
        <taxon>Pirellulaceae</taxon>
        <taxon>Blastopirellula</taxon>
    </lineage>
</organism>
<dbReference type="PANTHER" id="PTHR43818">
    <property type="entry name" value="BCDNA.GH03377"/>
    <property type="match status" value="1"/>
</dbReference>